<organism evidence="3 4">
    <name type="scientific">Tetrahymena thermophila (strain SB210)</name>
    <dbReference type="NCBI Taxonomy" id="312017"/>
    <lineage>
        <taxon>Eukaryota</taxon>
        <taxon>Sar</taxon>
        <taxon>Alveolata</taxon>
        <taxon>Ciliophora</taxon>
        <taxon>Intramacronucleata</taxon>
        <taxon>Oligohymenophorea</taxon>
        <taxon>Hymenostomatida</taxon>
        <taxon>Tetrahymenina</taxon>
        <taxon>Tetrahymenidae</taxon>
        <taxon>Tetrahymena</taxon>
    </lineage>
</organism>
<sequence>MSDSKNSSPGNDYEEVVISDRRSITSDEEDSEYQEHDLQDQQEYQLVNQYQPNMQFSDDNKDNHINHLANQQVQVCNVGENVVQQRIELEHVKQRLSQFDIRDGNNTPNSPSYLVFAPEQLKLNQNHGNEKVEKHLLKSLEEFSPISRMEDSRGDMTVQIFDLSMVQGRDQHIGSNQNNQGSYSSRNTKSTFSNLANSHQNKEQSKNGSQGPFSNQQISNAPLPPTLTRLSNNSKQEQKTQKLRERLEKYSHQMMNNINLQKTSSDAAQQKQNTKNSIVQSKNSVSNLTQNKKGSTKSSKISTPIAKKSALNNNEGKQFEVQVEQIREKSSNSYQKPTYSSTKKQEYSKTERTTPNNANKQNQASSSVKQKQNLQSSIQQQQQISMQIQKKMTQPLNQPDKTTQKKHQNIVQAKFLLTSPQKNKVQQNNFLGNLPSQRSSQPNISDSKSTNHREAPYQRYSDIISTNQYSKQKSQSPSDRARTTVGESYKQNLSKKQMSDKNSQRKLSDNMNNVSLKKSYSQENINQQRRDSYSSHQSANVQVPNDKNNINGQSKLDLISLRQLYRDSLDNYFVRQNIDYNQSQEQMDKQQKEDEGDEFEINIYKNQSDKFSAQKNKNIDDEDEQLEFPQLYHINRSQSQHNQNYIQNENNNLDEDGKNNSQNLIRRSYTQDNMLNNISAQNSSQKGNEQSLFSQNQPQSCYNKDYVQAQNSSKDNIQYTKEFTENSFNQSHSNYYKLTNLKEQKNNPKNTPFHNNYNNNNNNQQLTGDSNFTSYTNALSVVTNQGQKVISSAKYIDQDEDEIIDNSEQQFISQRATESHSKNQDHQQQIDLKSYNVPPKQRKASTNYIPRESPNRHTQISPKQQKQTQYQQQNNYNHNSSNHIDLRKSNNYFHPLNNEKPVSQRYSDQIDIRKKTELNNKTNTNCSNNSLNINNPICLYNLSKESSNKNVKNSNSNTYNQNYYSLKEGQNQSASRKQNNKQQSPFTQEDSPVKLVNKNQILNDLKRQAQNLQKQIIDISQKSKRAGNTQSIHSIDKGNQNSYSYQTQRSHPILPNDSQIGSQSQITTQNQYYLKNATNQNQSIHNINSNTAHNSNSNTNTKTNTKEQFYSQNSQYQQLFQQKQAGRIYSQRDAANKKQKFIRNSNDFQNQKQSQGDQQSTNYDLSENIMNKLYPDQKKNASKSKEIQKQNSKTQNSIYDTNIDYILKLLKESSTIQQQNSIIQQKNNQNASFCTLNNKYQTSQQQKTNQQQQQQQQQTLQSKSPTQTSPPLVREQFSKYLQIVQKKTQKSPQAKQGPALAQKDQIAQRIQQIEQEIPKIQLQKNQIALENNMLEQQNQLLKQNLQNI</sequence>
<reference evidence="4" key="1">
    <citation type="journal article" date="2006" name="PLoS Biol.">
        <title>Macronuclear genome sequence of the ciliate Tetrahymena thermophila, a model eukaryote.</title>
        <authorList>
            <person name="Eisen J.A."/>
            <person name="Coyne R.S."/>
            <person name="Wu M."/>
            <person name="Wu D."/>
            <person name="Thiagarajan M."/>
            <person name="Wortman J.R."/>
            <person name="Badger J.H."/>
            <person name="Ren Q."/>
            <person name="Amedeo P."/>
            <person name="Jones K.M."/>
            <person name="Tallon L.J."/>
            <person name="Delcher A.L."/>
            <person name="Salzberg S.L."/>
            <person name="Silva J.C."/>
            <person name="Haas B.J."/>
            <person name="Majoros W.H."/>
            <person name="Farzad M."/>
            <person name="Carlton J.M."/>
            <person name="Smith R.K. Jr."/>
            <person name="Garg J."/>
            <person name="Pearlman R.E."/>
            <person name="Karrer K.M."/>
            <person name="Sun L."/>
            <person name="Manning G."/>
            <person name="Elde N.C."/>
            <person name="Turkewitz A.P."/>
            <person name="Asai D.J."/>
            <person name="Wilkes D.E."/>
            <person name="Wang Y."/>
            <person name="Cai H."/>
            <person name="Collins K."/>
            <person name="Stewart B.A."/>
            <person name="Lee S.R."/>
            <person name="Wilamowska K."/>
            <person name="Weinberg Z."/>
            <person name="Ruzzo W.L."/>
            <person name="Wloga D."/>
            <person name="Gaertig J."/>
            <person name="Frankel J."/>
            <person name="Tsao C.-C."/>
            <person name="Gorovsky M.A."/>
            <person name="Keeling P.J."/>
            <person name="Waller R.F."/>
            <person name="Patron N.J."/>
            <person name="Cherry J.M."/>
            <person name="Stover N.A."/>
            <person name="Krieger C.J."/>
            <person name="del Toro C."/>
            <person name="Ryder H.F."/>
            <person name="Williamson S.C."/>
            <person name="Barbeau R.A."/>
            <person name="Hamilton E.P."/>
            <person name="Orias E."/>
        </authorList>
    </citation>
    <scope>NUCLEOTIDE SEQUENCE [LARGE SCALE GENOMIC DNA]</scope>
    <source>
        <strain evidence="4">SB210</strain>
    </source>
</reference>
<feature type="compositionally biased region" description="Polar residues" evidence="2">
    <location>
        <begin position="206"/>
        <end position="220"/>
    </location>
</feature>
<feature type="compositionally biased region" description="Basic and acidic residues" evidence="2">
    <location>
        <begin position="343"/>
        <end position="352"/>
    </location>
</feature>
<accession>Q22P45</accession>
<evidence type="ECO:0000313" key="4">
    <source>
        <dbReference type="Proteomes" id="UP000009168"/>
    </source>
</evidence>
<protein>
    <submittedName>
        <fullName evidence="3">Endo-1,4-beta-xylanase xylA, putative</fullName>
    </submittedName>
</protein>
<feature type="compositionally biased region" description="Low complexity" evidence="2">
    <location>
        <begin position="863"/>
        <end position="883"/>
    </location>
</feature>
<dbReference type="RefSeq" id="XP_001007211.2">
    <property type="nucleotide sequence ID" value="XM_001007211.2"/>
</dbReference>
<dbReference type="HOGENOM" id="CLU_225307_0_0_1"/>
<dbReference type="InParanoid" id="Q22P45"/>
<feature type="region of interest" description="Disordered" evidence="2">
    <location>
        <begin position="1244"/>
        <end position="1271"/>
    </location>
</feature>
<feature type="compositionally biased region" description="Polar residues" evidence="2">
    <location>
        <begin position="509"/>
        <end position="527"/>
    </location>
</feature>
<dbReference type="GeneID" id="7834989"/>
<feature type="compositionally biased region" description="Polar residues" evidence="2">
    <location>
        <begin position="485"/>
        <end position="496"/>
    </location>
</feature>
<feature type="compositionally biased region" description="Polar residues" evidence="2">
    <location>
        <begin position="392"/>
        <end position="401"/>
    </location>
</feature>
<feature type="region of interest" description="Disordered" evidence="2">
    <location>
        <begin position="1021"/>
        <end position="1066"/>
    </location>
</feature>
<evidence type="ECO:0000256" key="2">
    <source>
        <dbReference type="SAM" id="MobiDB-lite"/>
    </source>
</evidence>
<feature type="compositionally biased region" description="Polar residues" evidence="2">
    <location>
        <begin position="331"/>
        <end position="342"/>
    </location>
</feature>
<feature type="compositionally biased region" description="Polar residues" evidence="2">
    <location>
        <begin position="968"/>
        <end position="990"/>
    </location>
</feature>
<feature type="coiled-coil region" evidence="1">
    <location>
        <begin position="1303"/>
        <end position="1344"/>
    </location>
</feature>
<feature type="region of interest" description="Disordered" evidence="2">
    <location>
        <begin position="744"/>
        <end position="764"/>
    </location>
</feature>
<evidence type="ECO:0000256" key="1">
    <source>
        <dbReference type="SAM" id="Coils"/>
    </source>
</evidence>
<dbReference type="EMBL" id="GG662856">
    <property type="protein sequence ID" value="EAR86966.2"/>
    <property type="molecule type" value="Genomic_DNA"/>
</dbReference>
<feature type="compositionally biased region" description="Polar residues" evidence="2">
    <location>
        <begin position="1"/>
        <end position="10"/>
    </location>
</feature>
<feature type="region of interest" description="Disordered" evidence="2">
    <location>
        <begin position="1"/>
        <end position="37"/>
    </location>
</feature>
<feature type="compositionally biased region" description="Low complexity" evidence="2">
    <location>
        <begin position="174"/>
        <end position="187"/>
    </location>
</feature>
<feature type="compositionally biased region" description="Polar residues" evidence="2">
    <location>
        <begin position="263"/>
        <end position="291"/>
    </location>
</feature>
<feature type="compositionally biased region" description="Low complexity" evidence="2">
    <location>
        <begin position="747"/>
        <end position="763"/>
    </location>
</feature>
<feature type="compositionally biased region" description="Polar residues" evidence="2">
    <location>
        <begin position="534"/>
        <end position="552"/>
    </location>
</feature>
<feature type="compositionally biased region" description="Polar residues" evidence="2">
    <location>
        <begin position="188"/>
        <end position="199"/>
    </location>
</feature>
<feature type="compositionally biased region" description="Polar residues" evidence="2">
    <location>
        <begin position="463"/>
        <end position="478"/>
    </location>
</feature>
<feature type="compositionally biased region" description="Low complexity" evidence="2">
    <location>
        <begin position="292"/>
        <end position="310"/>
    </location>
</feature>
<feature type="compositionally biased region" description="Polar residues" evidence="2">
    <location>
        <begin position="418"/>
        <end position="448"/>
    </location>
</feature>
<dbReference type="KEGG" id="tet:TTHERM_00414460"/>
<dbReference type="Proteomes" id="UP000009168">
    <property type="component" value="Unassembled WGS sequence"/>
</dbReference>
<proteinExistence type="predicted"/>
<feature type="compositionally biased region" description="Basic and acidic residues" evidence="2">
    <location>
        <begin position="497"/>
        <end position="508"/>
    </location>
</feature>
<name>Q22P45_TETTS</name>
<feature type="region of interest" description="Disordered" evidence="2">
    <location>
        <begin position="171"/>
        <end position="242"/>
    </location>
</feature>
<feature type="compositionally biased region" description="Polar residues" evidence="2">
    <location>
        <begin position="1021"/>
        <end position="1050"/>
    </location>
</feature>
<feature type="compositionally biased region" description="Low complexity" evidence="2">
    <location>
        <begin position="356"/>
        <end position="391"/>
    </location>
</feature>
<keyword evidence="4" id="KW-1185">Reference proteome</keyword>
<evidence type="ECO:0000313" key="3">
    <source>
        <dbReference type="EMBL" id="EAR86966.2"/>
    </source>
</evidence>
<feature type="region of interest" description="Disordered" evidence="2">
    <location>
        <begin position="813"/>
        <end position="908"/>
    </location>
</feature>
<gene>
    <name evidence="3" type="ORF">TTHERM_00414460</name>
</gene>
<feature type="region of interest" description="Disordered" evidence="2">
    <location>
        <begin position="968"/>
        <end position="994"/>
    </location>
</feature>
<feature type="region of interest" description="Disordered" evidence="2">
    <location>
        <begin position="263"/>
        <end position="552"/>
    </location>
</feature>
<dbReference type="eggNOG" id="ENOG502R2Q8">
    <property type="taxonomic scope" value="Eukaryota"/>
</dbReference>
<keyword evidence="1" id="KW-0175">Coiled coil</keyword>